<dbReference type="PIRSF" id="PIRSF017082">
    <property type="entry name" value="YflP"/>
    <property type="match status" value="1"/>
</dbReference>
<dbReference type="Proteomes" id="UP001243009">
    <property type="component" value="Unassembled WGS sequence"/>
</dbReference>
<dbReference type="Gene3D" id="3.40.190.10">
    <property type="entry name" value="Periplasmic binding protein-like II"/>
    <property type="match status" value="1"/>
</dbReference>
<evidence type="ECO:0000313" key="2">
    <source>
        <dbReference type="EMBL" id="MDO9713799.1"/>
    </source>
</evidence>
<dbReference type="RefSeq" id="WP_305108647.1">
    <property type="nucleotide sequence ID" value="NZ_JAUTWS010000122.1"/>
</dbReference>
<dbReference type="Pfam" id="PF03401">
    <property type="entry name" value="TctC"/>
    <property type="match status" value="1"/>
</dbReference>
<organism evidence="2 3">
    <name type="scientific">Paracraurococcus lichenis</name>
    <dbReference type="NCBI Taxonomy" id="3064888"/>
    <lineage>
        <taxon>Bacteria</taxon>
        <taxon>Pseudomonadati</taxon>
        <taxon>Pseudomonadota</taxon>
        <taxon>Alphaproteobacteria</taxon>
        <taxon>Acetobacterales</taxon>
        <taxon>Roseomonadaceae</taxon>
        <taxon>Paracraurococcus</taxon>
    </lineage>
</organism>
<evidence type="ECO:0000313" key="3">
    <source>
        <dbReference type="Proteomes" id="UP001243009"/>
    </source>
</evidence>
<dbReference type="EMBL" id="JAUTWS010000122">
    <property type="protein sequence ID" value="MDO9713799.1"/>
    <property type="molecule type" value="Genomic_DNA"/>
</dbReference>
<sequence length="338" mass="35098">MRHPEATSPVKGAVLTRRQAARLLTALPLGLAAPRLARAAGYPDRPVKIIVPFAPGGGTDIVSRVLAEGMAPALGQTVLVDNRAGAGTIIGSEVVAKSPPDGYTLLMATFAHAVNPSVQPSLPYDTTKAFAPVALVGLSPNVLVVPSKGPIRDVPGLLARAKAKPGELTYGSFGNATSSHLAGALFCYLAKVDMTHVPYRGSAPAVTDLLAGRIDMMFATATGVSQHVREGRLRAIAVTSAERSPAFPDLPSIAEVGVPGYVAESWYGLYVPAGTPAENIARLNEAANAAVKTETFTRSVAEEGLRPVGGSPAALADYVQTEQARWAEVVRAANIKPE</sequence>
<dbReference type="InterPro" id="IPR042100">
    <property type="entry name" value="Bug_dom1"/>
</dbReference>
<proteinExistence type="inferred from homology"/>
<reference evidence="2 3" key="1">
    <citation type="submission" date="2023-08" db="EMBL/GenBank/DDBJ databases">
        <title>The draft genome sequence of Paracraurococcus sp. LOR1-02.</title>
        <authorList>
            <person name="Kingkaew E."/>
            <person name="Tanasupawat S."/>
        </authorList>
    </citation>
    <scope>NUCLEOTIDE SEQUENCE [LARGE SCALE GENOMIC DNA]</scope>
    <source>
        <strain evidence="2 3">LOR1-02</strain>
    </source>
</reference>
<dbReference type="Gene3D" id="3.40.190.150">
    <property type="entry name" value="Bordetella uptake gene, domain 1"/>
    <property type="match status" value="1"/>
</dbReference>
<comment type="similarity">
    <text evidence="1">Belongs to the UPF0065 (bug) family.</text>
</comment>
<evidence type="ECO:0000256" key="1">
    <source>
        <dbReference type="ARBA" id="ARBA00006987"/>
    </source>
</evidence>
<dbReference type="PANTHER" id="PTHR42928:SF5">
    <property type="entry name" value="BLR1237 PROTEIN"/>
    <property type="match status" value="1"/>
</dbReference>
<accession>A0ABT9EC57</accession>
<name>A0ABT9EC57_9PROT</name>
<dbReference type="SUPFAM" id="SSF53850">
    <property type="entry name" value="Periplasmic binding protein-like II"/>
    <property type="match status" value="1"/>
</dbReference>
<comment type="caution">
    <text evidence="2">The sequence shown here is derived from an EMBL/GenBank/DDBJ whole genome shotgun (WGS) entry which is preliminary data.</text>
</comment>
<dbReference type="InterPro" id="IPR005064">
    <property type="entry name" value="BUG"/>
</dbReference>
<gene>
    <name evidence="2" type="ORF">Q7A36_36150</name>
</gene>
<keyword evidence="3" id="KW-1185">Reference proteome</keyword>
<dbReference type="PANTHER" id="PTHR42928">
    <property type="entry name" value="TRICARBOXYLATE-BINDING PROTEIN"/>
    <property type="match status" value="1"/>
</dbReference>
<protein>
    <submittedName>
        <fullName evidence="2">Tripartite tricarboxylate transporter substrate binding protein</fullName>
    </submittedName>
</protein>
<dbReference type="CDD" id="cd13578">
    <property type="entry name" value="PBP2_Bug27"/>
    <property type="match status" value="1"/>
</dbReference>